<proteinExistence type="inferred from homology"/>
<dbReference type="AlphaFoldDB" id="A0A176VGQ6"/>
<evidence type="ECO:0000313" key="6">
    <source>
        <dbReference type="EMBL" id="OAE20138.1"/>
    </source>
</evidence>
<dbReference type="PANTHER" id="PTHR32303:SF10">
    <property type="entry name" value="OUTER MEMBRANE PROTEIN ASSEMBLY FACTOR BAMB"/>
    <property type="match status" value="1"/>
</dbReference>
<feature type="region of interest" description="Disordered" evidence="4">
    <location>
        <begin position="1"/>
        <end position="24"/>
    </location>
</feature>
<evidence type="ECO:0000313" key="7">
    <source>
        <dbReference type="Proteomes" id="UP000077202"/>
    </source>
</evidence>
<dbReference type="SMART" id="SM00564">
    <property type="entry name" value="PQQ"/>
    <property type="match status" value="7"/>
</dbReference>
<name>A0A176VGQ6_MARPO</name>
<organism evidence="6 7">
    <name type="scientific">Marchantia polymorpha subsp. ruderalis</name>
    <dbReference type="NCBI Taxonomy" id="1480154"/>
    <lineage>
        <taxon>Eukaryota</taxon>
        <taxon>Viridiplantae</taxon>
        <taxon>Streptophyta</taxon>
        <taxon>Embryophyta</taxon>
        <taxon>Marchantiophyta</taxon>
        <taxon>Marchantiopsida</taxon>
        <taxon>Marchantiidae</taxon>
        <taxon>Marchantiales</taxon>
        <taxon>Marchantiaceae</taxon>
        <taxon>Marchantia</taxon>
    </lineage>
</organism>
<comment type="cofactor">
    <cofactor evidence="1">
        <name>pyrroloquinoline quinone</name>
        <dbReference type="ChEBI" id="CHEBI:58442"/>
    </cofactor>
</comment>
<keyword evidence="3" id="KW-0560">Oxidoreductase</keyword>
<dbReference type="InterPro" id="IPR011047">
    <property type="entry name" value="Quinoprotein_ADH-like_sf"/>
</dbReference>
<dbReference type="EMBL" id="LVLJ01003675">
    <property type="protein sequence ID" value="OAE20138.1"/>
    <property type="molecule type" value="Genomic_DNA"/>
</dbReference>
<sequence>MSCRSLSGDGRTDDDDDSGLGQRVPEDSATCLPSQVKLYFLMFMCLVSCSPVSSCKPFKSWLNHGGGLGLKNQRVAMLENHISAKSVSKLSLNWEFATESDVTATPAISDGVVYFPDWNGFMYAVEQETGNLIWKKNLLDLTSGFITFVPTNITKFYPKTMVSRSTPTIVGDMLVFGVYGPCAVVALCKASGALLWTKELDSHPYALISMSGTAFEGAYYIGTSSLEEGIDGIDCCIFQGAFYKLDVKTGDIIYKVPMLPDNAGQTGRYAGVAIWGSSPSIDVHRRRVFIATGNAYSTPPDIDACLENERNSSSPPFPDVCLPPDDHQESILAIDMASGNVTWSRQLGGYDTFSYVCAAVNPPDNCQAVNGPDYDFGMCPMLMKIATKSAREPAEKPWKEIAVAGQKSGFIWALDQDNGEVVWVTLARPASHQSQLELPSTVPLLSEVVLALKSGDSIPVQAAGPGGYIGGSSWGLTTDGQRVFTNMINNLKANFTLLPSSTVVQSGGWVAINATNGDILWSTADPFASTTNAPLTYANGVVFGGSVEPGNVVALDAKTGKVLWTYATPGSIYGGVSIADGCVFVPVGNSLIGVNNAPNNVKGKSVLSLCI</sequence>
<dbReference type="InterPro" id="IPR018391">
    <property type="entry name" value="PQQ_b-propeller_rpt"/>
</dbReference>
<dbReference type="PANTHER" id="PTHR32303">
    <property type="entry name" value="QUINOPROTEIN ALCOHOL DEHYDROGENASE (CYTOCHROME C)"/>
    <property type="match status" value="1"/>
</dbReference>
<evidence type="ECO:0000256" key="4">
    <source>
        <dbReference type="SAM" id="MobiDB-lite"/>
    </source>
</evidence>
<dbReference type="SUPFAM" id="SSF50998">
    <property type="entry name" value="Quinoprotein alcohol dehydrogenase-like"/>
    <property type="match status" value="1"/>
</dbReference>
<dbReference type="Proteomes" id="UP000077202">
    <property type="component" value="Unassembled WGS sequence"/>
</dbReference>
<gene>
    <name evidence="6" type="ORF">AXG93_3818s1360</name>
</gene>
<feature type="domain" description="Pyrrolo-quinoline quinone repeat" evidence="5">
    <location>
        <begin position="508"/>
        <end position="595"/>
    </location>
</feature>
<dbReference type="Pfam" id="PF13360">
    <property type="entry name" value="PQQ_2"/>
    <property type="match status" value="2"/>
</dbReference>
<accession>A0A176VGQ6</accession>
<evidence type="ECO:0000256" key="1">
    <source>
        <dbReference type="ARBA" id="ARBA00001931"/>
    </source>
</evidence>
<evidence type="ECO:0000259" key="5">
    <source>
        <dbReference type="Pfam" id="PF13360"/>
    </source>
</evidence>
<comment type="similarity">
    <text evidence="2">Belongs to the bacterial PQQ dehydrogenase family.</text>
</comment>
<protein>
    <recommendedName>
        <fullName evidence="5">Pyrrolo-quinoline quinone repeat domain-containing protein</fullName>
    </recommendedName>
</protein>
<feature type="domain" description="Pyrrolo-quinoline quinone repeat" evidence="5">
    <location>
        <begin position="94"/>
        <end position="292"/>
    </location>
</feature>
<evidence type="ECO:0000256" key="2">
    <source>
        <dbReference type="ARBA" id="ARBA00008156"/>
    </source>
</evidence>
<dbReference type="Gene3D" id="2.140.10.10">
    <property type="entry name" value="Quinoprotein alcohol dehydrogenase-like superfamily"/>
    <property type="match status" value="1"/>
</dbReference>
<dbReference type="GO" id="GO:0016491">
    <property type="term" value="F:oxidoreductase activity"/>
    <property type="evidence" value="ECO:0007669"/>
    <property type="project" value="UniProtKB-KW"/>
</dbReference>
<keyword evidence="7" id="KW-1185">Reference proteome</keyword>
<reference evidence="6" key="1">
    <citation type="submission" date="2016-03" db="EMBL/GenBank/DDBJ databases">
        <title>Mechanisms controlling the formation of the plant cell surface in tip-growing cells are functionally conserved among land plants.</title>
        <authorList>
            <person name="Honkanen S."/>
            <person name="Jones V.A."/>
            <person name="Morieri G."/>
            <person name="Champion C."/>
            <person name="Hetherington A.J."/>
            <person name="Kelly S."/>
            <person name="Saint-Marcoux D."/>
            <person name="Proust H."/>
            <person name="Prescott H."/>
            <person name="Dolan L."/>
        </authorList>
    </citation>
    <scope>NUCLEOTIDE SEQUENCE [LARGE SCALE GENOMIC DNA]</scope>
    <source>
        <tissue evidence="6">Whole gametophyte</tissue>
    </source>
</reference>
<evidence type="ECO:0000256" key="3">
    <source>
        <dbReference type="ARBA" id="ARBA00023002"/>
    </source>
</evidence>
<dbReference type="InterPro" id="IPR002372">
    <property type="entry name" value="PQQ_rpt_dom"/>
</dbReference>
<comment type="caution">
    <text evidence="6">The sequence shown here is derived from an EMBL/GenBank/DDBJ whole genome shotgun (WGS) entry which is preliminary data.</text>
</comment>